<dbReference type="GO" id="GO:0016787">
    <property type="term" value="F:hydrolase activity"/>
    <property type="evidence" value="ECO:0007669"/>
    <property type="project" value="InterPro"/>
</dbReference>
<dbReference type="STRING" id="576137.A0A1L7WV45"/>
<keyword evidence="3" id="KW-1185">Reference proteome</keyword>
<feature type="domain" description="Alpha/beta hydrolase fold-3" evidence="1">
    <location>
        <begin position="48"/>
        <end position="195"/>
    </location>
</feature>
<dbReference type="PANTHER" id="PTHR23024:SF339">
    <property type="entry name" value="ALPHA_BETA HYDROLASE FOLD-3 DOMAIN-CONTAINING PROTEIN"/>
    <property type="match status" value="1"/>
</dbReference>
<gene>
    <name evidence="2" type="ORF">PAC_06472</name>
</gene>
<proteinExistence type="predicted"/>
<name>A0A1L7WV45_9HELO</name>
<evidence type="ECO:0000313" key="3">
    <source>
        <dbReference type="Proteomes" id="UP000184330"/>
    </source>
</evidence>
<dbReference type="Proteomes" id="UP000184330">
    <property type="component" value="Unassembled WGS sequence"/>
</dbReference>
<dbReference type="PANTHER" id="PTHR23024">
    <property type="entry name" value="ARYLACETAMIDE DEACETYLASE"/>
    <property type="match status" value="1"/>
</dbReference>
<dbReference type="SUPFAM" id="SSF53474">
    <property type="entry name" value="alpha/beta-Hydrolases"/>
    <property type="match status" value="1"/>
</dbReference>
<dbReference type="InterPro" id="IPR029058">
    <property type="entry name" value="AB_hydrolase_fold"/>
</dbReference>
<accession>A0A1L7WV45</accession>
<reference evidence="2 3" key="1">
    <citation type="submission" date="2016-03" db="EMBL/GenBank/DDBJ databases">
        <authorList>
            <person name="Ploux O."/>
        </authorList>
    </citation>
    <scope>NUCLEOTIDE SEQUENCE [LARGE SCALE GENOMIC DNA]</scope>
    <source>
        <strain evidence="2 3">UAMH 11012</strain>
    </source>
</reference>
<dbReference type="OrthoDB" id="19653at2759"/>
<dbReference type="Gene3D" id="3.40.50.1820">
    <property type="entry name" value="alpha/beta hydrolase"/>
    <property type="match status" value="1"/>
</dbReference>
<sequence length="320" mass="35418">MAHAPPADNSRFEPFSITKHAYKIVNDQEIDLHVLIPKNVTSGKHPVIVHLHGGFFMAGDAMFPDWAAQWALDYQLEQSAIRISANYRLLPESNGLEMMSDISDLWKWVENELPSYLKEIGSDVTPDLDKVIAYGESAGGYLAIQSGLMRPDLVKAVIGAYPVTYVDSDWYAKASTDKAPFGTPQLPRNILDDYIASMKPGSIFTSAFPPARVPMGIVALQNGLFPQLMGTDDSLYPDRILAKKSGDEKVPYLYVLHGKGDTAVPCEQSVKFVKEWQAKFGEESAIAEFQEGEHGFDGEAKLEDEWMQRGLAGVTKAWMG</sequence>
<evidence type="ECO:0000259" key="1">
    <source>
        <dbReference type="Pfam" id="PF07859"/>
    </source>
</evidence>
<organism evidence="2 3">
    <name type="scientific">Phialocephala subalpina</name>
    <dbReference type="NCBI Taxonomy" id="576137"/>
    <lineage>
        <taxon>Eukaryota</taxon>
        <taxon>Fungi</taxon>
        <taxon>Dikarya</taxon>
        <taxon>Ascomycota</taxon>
        <taxon>Pezizomycotina</taxon>
        <taxon>Leotiomycetes</taxon>
        <taxon>Helotiales</taxon>
        <taxon>Mollisiaceae</taxon>
        <taxon>Phialocephala</taxon>
        <taxon>Phialocephala fortinii species complex</taxon>
    </lineage>
</organism>
<protein>
    <recommendedName>
        <fullName evidence="1">Alpha/beta hydrolase fold-3 domain-containing protein</fullName>
    </recommendedName>
</protein>
<dbReference type="InterPro" id="IPR050466">
    <property type="entry name" value="Carboxylest/Gibb_receptor"/>
</dbReference>
<dbReference type="AlphaFoldDB" id="A0A1L7WV45"/>
<evidence type="ECO:0000313" key="2">
    <source>
        <dbReference type="EMBL" id="CZR56583.1"/>
    </source>
</evidence>
<dbReference type="InterPro" id="IPR013094">
    <property type="entry name" value="AB_hydrolase_3"/>
</dbReference>
<dbReference type="Pfam" id="PF07859">
    <property type="entry name" value="Abhydrolase_3"/>
    <property type="match status" value="1"/>
</dbReference>
<dbReference type="EMBL" id="FJOG01000008">
    <property type="protein sequence ID" value="CZR56583.1"/>
    <property type="molecule type" value="Genomic_DNA"/>
</dbReference>